<dbReference type="EMBL" id="JACTNZ010000001">
    <property type="protein sequence ID" value="KAG5567326.1"/>
    <property type="molecule type" value="Genomic_DNA"/>
</dbReference>
<gene>
    <name evidence="1" type="ORF">RHGRI_002778</name>
</gene>
<dbReference type="Proteomes" id="UP000823749">
    <property type="component" value="Chromosome 1"/>
</dbReference>
<keyword evidence="2" id="KW-1185">Reference proteome</keyword>
<proteinExistence type="predicted"/>
<evidence type="ECO:0000313" key="1">
    <source>
        <dbReference type="EMBL" id="KAG5567326.1"/>
    </source>
</evidence>
<reference evidence="1" key="1">
    <citation type="submission" date="2020-08" db="EMBL/GenBank/DDBJ databases">
        <title>Plant Genome Project.</title>
        <authorList>
            <person name="Zhang R.-G."/>
        </authorList>
    </citation>
    <scope>NUCLEOTIDE SEQUENCE</scope>
    <source>
        <strain evidence="1">WSP0</strain>
        <tissue evidence="1">Leaf</tissue>
    </source>
</reference>
<evidence type="ECO:0000313" key="2">
    <source>
        <dbReference type="Proteomes" id="UP000823749"/>
    </source>
</evidence>
<name>A0AAV6LSZ5_9ERIC</name>
<dbReference type="AlphaFoldDB" id="A0AAV6LSZ5"/>
<organism evidence="1 2">
    <name type="scientific">Rhododendron griersonianum</name>
    <dbReference type="NCBI Taxonomy" id="479676"/>
    <lineage>
        <taxon>Eukaryota</taxon>
        <taxon>Viridiplantae</taxon>
        <taxon>Streptophyta</taxon>
        <taxon>Embryophyta</taxon>
        <taxon>Tracheophyta</taxon>
        <taxon>Spermatophyta</taxon>
        <taxon>Magnoliopsida</taxon>
        <taxon>eudicotyledons</taxon>
        <taxon>Gunneridae</taxon>
        <taxon>Pentapetalae</taxon>
        <taxon>asterids</taxon>
        <taxon>Ericales</taxon>
        <taxon>Ericaceae</taxon>
        <taxon>Ericoideae</taxon>
        <taxon>Rhodoreae</taxon>
        <taxon>Rhododendron</taxon>
    </lineage>
</organism>
<protein>
    <submittedName>
        <fullName evidence="1">Uncharacterized protein</fullName>
    </submittedName>
</protein>
<comment type="caution">
    <text evidence="1">The sequence shown here is derived from an EMBL/GenBank/DDBJ whole genome shotgun (WGS) entry which is preliminary data.</text>
</comment>
<sequence>MTSGGTSLTTFPLPAVNIRRPEFRHTSTSADADTSSSMPIIRPAPRTSLTCEFPPSFCIKISLKYFPFLETLAKNSGLEILSRTAMAAAQMRGPPAKVLPWSPYFMADATFSVSNTAPMGRPPARGLARVILGNRIVDIANVCKHIRLLRNSPHPIRIPVP</sequence>
<accession>A0AAV6LSZ5</accession>